<reference evidence="2 3" key="2">
    <citation type="submission" date="2015-10" db="EMBL/GenBank/DDBJ databases">
        <title>Draft Genome Sequence of Prosthecomicrobium hirschii ATCC 27832.</title>
        <authorList>
            <person name="Daniel J."/>
            <person name="Givan S.A."/>
            <person name="Brun Y.V."/>
            <person name="Brown P.J."/>
        </authorList>
    </citation>
    <scope>NUCLEOTIDE SEQUENCE [LARGE SCALE GENOMIC DNA]</scope>
    <source>
        <strain evidence="2 3">16</strain>
    </source>
</reference>
<keyword evidence="3" id="KW-1185">Reference proteome</keyword>
<organism evidence="2 3">
    <name type="scientific">Prosthecodimorpha hirschii</name>
    <dbReference type="NCBI Taxonomy" id="665126"/>
    <lineage>
        <taxon>Bacteria</taxon>
        <taxon>Pseudomonadati</taxon>
        <taxon>Pseudomonadota</taxon>
        <taxon>Alphaproteobacteria</taxon>
        <taxon>Hyphomicrobiales</taxon>
        <taxon>Ancalomicrobiaceae</taxon>
        <taxon>Prosthecodimorpha</taxon>
    </lineage>
</organism>
<dbReference type="EMBL" id="LJYW01000001">
    <property type="protein sequence ID" value="KPL52537.1"/>
    <property type="molecule type" value="Genomic_DNA"/>
</dbReference>
<gene>
    <name evidence="2" type="ORF">ABB55_10130</name>
</gene>
<comment type="caution">
    <text evidence="2">The sequence shown here is derived from an EMBL/GenBank/DDBJ whole genome shotgun (WGS) entry which is preliminary data.</text>
</comment>
<evidence type="ECO:0000259" key="1">
    <source>
        <dbReference type="Pfam" id="PF14243"/>
    </source>
</evidence>
<reference evidence="2 3" key="1">
    <citation type="submission" date="2015-09" db="EMBL/GenBank/DDBJ databases">
        <authorList>
            <consortium name="Swine Surveillance"/>
        </authorList>
    </citation>
    <scope>NUCLEOTIDE SEQUENCE [LARGE SCALE GENOMIC DNA]</scope>
    <source>
        <strain evidence="2 3">16</strain>
    </source>
</reference>
<dbReference type="Proteomes" id="UP000048984">
    <property type="component" value="Unassembled WGS sequence"/>
</dbReference>
<name>A0A0N8GEV0_9HYPH</name>
<evidence type="ECO:0000313" key="2">
    <source>
        <dbReference type="EMBL" id="KPL52537.1"/>
    </source>
</evidence>
<evidence type="ECO:0000313" key="3">
    <source>
        <dbReference type="Proteomes" id="UP000048984"/>
    </source>
</evidence>
<sequence length="264" mass="28373">MHWVVQEDFLPVRTAAGLRAVLERGGLPHDIVKLRLQGGALEPEIAPVGPVVVIGSVALVRIGRARGWEPAGWFGRDGDEDLFSFEACRSALGDRMLNAAGRVLRFAEVTEPDTGPVFIRPADDGKAFAGTVLTRDEYPGWRAGIAGPDVSWPVAAECLVVVAPVRDILSETRFIVVDGRVVAGSLYRRGGRPLSDGPIDDAVTAFACEAAAIWTPDRVVAMDVAQTRDGPKVIEFNNFNSARWYAADPGRIVAAIEAMDRSDA</sequence>
<dbReference type="STRING" id="665126.ABB55_10130"/>
<proteinExistence type="predicted"/>
<accession>A0A0N8GEV0</accession>
<dbReference type="RefSeq" id="WP_054358700.1">
    <property type="nucleotide sequence ID" value="NZ_LJYW01000001.1"/>
</dbReference>
<dbReference type="Pfam" id="PF14243">
    <property type="entry name" value="R2K_3"/>
    <property type="match status" value="1"/>
</dbReference>
<feature type="domain" description="ATP-grasp" evidence="1">
    <location>
        <begin position="106"/>
        <end position="256"/>
    </location>
</feature>
<dbReference type="InterPro" id="IPR025643">
    <property type="entry name" value="R2K_3"/>
</dbReference>
<dbReference type="AlphaFoldDB" id="A0A0N8GEV0"/>
<protein>
    <recommendedName>
        <fullName evidence="1">ATP-grasp domain-containing protein</fullName>
    </recommendedName>
</protein>